<reference evidence="3" key="1">
    <citation type="submission" date="2021-01" db="EMBL/GenBank/DDBJ databases">
        <authorList>
            <person name="Corre E."/>
            <person name="Pelletier E."/>
            <person name="Niang G."/>
            <person name="Scheremetjew M."/>
            <person name="Finn R."/>
            <person name="Kale V."/>
            <person name="Holt S."/>
            <person name="Cochrane G."/>
            <person name="Meng A."/>
            <person name="Brown T."/>
            <person name="Cohen L."/>
        </authorList>
    </citation>
    <scope>NUCLEOTIDE SEQUENCE</scope>
    <source>
        <strain evidence="3">379</strain>
    </source>
</reference>
<evidence type="ECO:0000313" key="3">
    <source>
        <dbReference type="EMBL" id="CAE0572923.1"/>
    </source>
</evidence>
<dbReference type="EMBL" id="HBIR01040583">
    <property type="protein sequence ID" value="CAE0572923.1"/>
    <property type="molecule type" value="Transcribed_RNA"/>
</dbReference>
<gene>
    <name evidence="3" type="ORF">EHUX00137_LOCUS31658</name>
</gene>
<evidence type="ECO:0000259" key="2">
    <source>
        <dbReference type="Pfam" id="PF13910"/>
    </source>
</evidence>
<dbReference type="InterPro" id="IPR025209">
    <property type="entry name" value="DUF4209"/>
</dbReference>
<feature type="compositionally biased region" description="Pro residues" evidence="1">
    <location>
        <begin position="243"/>
        <end position="265"/>
    </location>
</feature>
<dbReference type="InterPro" id="IPR039635">
    <property type="entry name" value="ERMARD"/>
</dbReference>
<sequence>MHGAVGLEPPFLTPSVGALFLISDADRSAASRMGLADAHGLVQWDGVLSALNGAVGDESEPEAQRMARGASVLRPVATALATVACVRACSPAALGPRAARARELLLGLLESDGSDDTMATAALSAMLLLLAELEVYISLSFAAAHGEAAPSGCAAAEGEPGAAPHAKTKDQLSHPAVAARLGAGNVLLLRVLIGPLSGVCARNLAWHGYACAGDVRGAEWACLLLALLAHGLPPAPASSAPAAPAPASAPAPAPAPAAPVPPPAWPSDEELRDAAALGFVPPPHAALLLDAVRCARCGEQWVALALLHVLLESGVRLAYVRANAALGGDTLLAHPDRLHLTMETLLSPTVPTADGLVPNALFDRLGDEVLGALFDEFVWVTTEDEAAAPPRVGRNQLVHGHTPLDGVPAAAVAGVLRLVLGLSGVLADGSTPPGESVRSAVATLRAYRPRLHPLCRLDAELHRVLAGGADGGGAEAALLALGATRDALLAEVGGAALSEEEPALQARLRGLADALRASLGLGGGGVGEAARPSRCWCDCQELGKVAVLRKAAARAARLVSCALEKHAALAGKVAADLAAKRAKSCADHARTLSALCLATAAAELLALIALERARAAEASLVLPSHLDACGGSLEGFAERGCWKKVLPVVAALVGGVAGQFPLLLGRLSARERDVYALDVEAYMAAVAAGAVELPPAISRNPICANFEKAEQAAGADQISNGRWRLQREKKQRPQRS</sequence>
<dbReference type="AlphaFoldDB" id="A0A7S3T3M6"/>
<evidence type="ECO:0000256" key="1">
    <source>
        <dbReference type="SAM" id="MobiDB-lite"/>
    </source>
</evidence>
<protein>
    <recommendedName>
        <fullName evidence="2">DUF4209 domain-containing protein</fullName>
    </recommendedName>
</protein>
<feature type="region of interest" description="Disordered" evidence="1">
    <location>
        <begin position="713"/>
        <end position="736"/>
    </location>
</feature>
<accession>A0A7S3T3M6</accession>
<feature type="compositionally biased region" description="Basic residues" evidence="1">
    <location>
        <begin position="727"/>
        <end position="736"/>
    </location>
</feature>
<organism evidence="3">
    <name type="scientific">Emiliania huxleyi</name>
    <name type="common">Coccolithophore</name>
    <name type="synonym">Pontosphaera huxleyi</name>
    <dbReference type="NCBI Taxonomy" id="2903"/>
    <lineage>
        <taxon>Eukaryota</taxon>
        <taxon>Haptista</taxon>
        <taxon>Haptophyta</taxon>
        <taxon>Prymnesiophyceae</taxon>
        <taxon>Isochrysidales</taxon>
        <taxon>Noelaerhabdaceae</taxon>
        <taxon>Emiliania</taxon>
    </lineage>
</organism>
<name>A0A7S3T3M6_EMIHU</name>
<dbReference type="Pfam" id="PF13910">
    <property type="entry name" value="DUF4209"/>
    <property type="match status" value="1"/>
</dbReference>
<feature type="region of interest" description="Disordered" evidence="1">
    <location>
        <begin position="239"/>
        <end position="267"/>
    </location>
</feature>
<feature type="domain" description="DUF4209" evidence="2">
    <location>
        <begin position="170"/>
        <end position="225"/>
    </location>
</feature>
<proteinExistence type="predicted"/>
<dbReference type="PANTHER" id="PTHR31701">
    <property type="entry name" value="ENDOPLASMIC RETICULUM MEMBRANE-ASSOCIATED RNA DEGRADATION PROTEIN"/>
    <property type="match status" value="1"/>
</dbReference>
<dbReference type="PANTHER" id="PTHR31701:SF2">
    <property type="entry name" value="ENDOPLASMIC RETICULUM MEMBRANE-ASSOCIATED RNA DEGRADATION PROTEIN"/>
    <property type="match status" value="1"/>
</dbReference>